<name>A0AAV5X1M0_9BILA</name>
<evidence type="ECO:0000256" key="4">
    <source>
        <dbReference type="SAM" id="MobiDB-lite"/>
    </source>
</evidence>
<dbReference type="SUPFAM" id="SSF57850">
    <property type="entry name" value="RING/U-box"/>
    <property type="match status" value="1"/>
</dbReference>
<protein>
    <recommendedName>
        <fullName evidence="5">RING-type domain-containing protein</fullName>
    </recommendedName>
</protein>
<feature type="compositionally biased region" description="Acidic residues" evidence="4">
    <location>
        <begin position="67"/>
        <end position="91"/>
    </location>
</feature>
<dbReference type="GO" id="GO:0008270">
    <property type="term" value="F:zinc ion binding"/>
    <property type="evidence" value="ECO:0007669"/>
    <property type="project" value="UniProtKB-KW"/>
</dbReference>
<sequence length="228" mass="26775">WRRVPSPSATPACSQSDRMCSNCSCFVMIRARREELEEFLDGVELEKEGPSREQSNVIKLTPREEGVESEEETDSEEDTEYEVYSEEDEETEWNRERRKRIQKEREEDHDPSSLSIRYSRRCGICLFDNPRVRAVFTDCGHSSCIHCANQLVDEDDQNPEIVECPFCREFTSFVRLFESVEEFPPSSPLPLVLFPSTHLTPLEICRRLFRYVTNFLHTVNPLAILWRR</sequence>
<evidence type="ECO:0000259" key="5">
    <source>
        <dbReference type="PROSITE" id="PS50089"/>
    </source>
</evidence>
<dbReference type="InterPro" id="IPR001841">
    <property type="entry name" value="Znf_RING"/>
</dbReference>
<dbReference type="Proteomes" id="UP001432322">
    <property type="component" value="Unassembled WGS sequence"/>
</dbReference>
<evidence type="ECO:0000313" key="6">
    <source>
        <dbReference type="EMBL" id="GMT37563.1"/>
    </source>
</evidence>
<dbReference type="PANTHER" id="PTHR16450">
    <property type="entry name" value="RING FINGER PROTEIN 186"/>
    <property type="match status" value="1"/>
</dbReference>
<proteinExistence type="predicted"/>
<dbReference type="Gene3D" id="3.30.40.10">
    <property type="entry name" value="Zinc/RING finger domain, C3HC4 (zinc finger)"/>
    <property type="match status" value="1"/>
</dbReference>
<comment type="caution">
    <text evidence="6">The sequence shown here is derived from an EMBL/GenBank/DDBJ whole genome shotgun (WGS) entry which is preliminary data.</text>
</comment>
<accession>A0AAV5X1M0</accession>
<gene>
    <name evidence="6" type="ORF">PFISCL1PPCAC_28860</name>
</gene>
<dbReference type="PANTHER" id="PTHR16450:SF1">
    <property type="entry name" value="PROTEIN CBG12045"/>
    <property type="match status" value="1"/>
</dbReference>
<dbReference type="SMART" id="SM00184">
    <property type="entry name" value="RING"/>
    <property type="match status" value="1"/>
</dbReference>
<feature type="domain" description="RING-type" evidence="5">
    <location>
        <begin position="122"/>
        <end position="168"/>
    </location>
</feature>
<keyword evidence="1 3" id="KW-0479">Metal-binding</keyword>
<feature type="non-terminal residue" evidence="6">
    <location>
        <position position="1"/>
    </location>
</feature>
<evidence type="ECO:0000256" key="1">
    <source>
        <dbReference type="ARBA" id="ARBA00022771"/>
    </source>
</evidence>
<dbReference type="AlphaFoldDB" id="A0AAV5X1M0"/>
<keyword evidence="1 3" id="KW-0863">Zinc-finger</keyword>
<reference evidence="6" key="1">
    <citation type="submission" date="2023-10" db="EMBL/GenBank/DDBJ databases">
        <title>Genome assembly of Pristionchus species.</title>
        <authorList>
            <person name="Yoshida K."/>
            <person name="Sommer R.J."/>
        </authorList>
    </citation>
    <scope>NUCLEOTIDE SEQUENCE</scope>
    <source>
        <strain evidence="6">RS5133</strain>
    </source>
</reference>
<evidence type="ECO:0000256" key="2">
    <source>
        <dbReference type="ARBA" id="ARBA00022833"/>
    </source>
</evidence>
<dbReference type="PROSITE" id="PS50089">
    <property type="entry name" value="ZF_RING_2"/>
    <property type="match status" value="1"/>
</dbReference>
<keyword evidence="7" id="KW-1185">Reference proteome</keyword>
<organism evidence="6 7">
    <name type="scientific">Pristionchus fissidentatus</name>
    <dbReference type="NCBI Taxonomy" id="1538716"/>
    <lineage>
        <taxon>Eukaryota</taxon>
        <taxon>Metazoa</taxon>
        <taxon>Ecdysozoa</taxon>
        <taxon>Nematoda</taxon>
        <taxon>Chromadorea</taxon>
        <taxon>Rhabditida</taxon>
        <taxon>Rhabditina</taxon>
        <taxon>Diplogasteromorpha</taxon>
        <taxon>Diplogasteroidea</taxon>
        <taxon>Neodiplogasteridae</taxon>
        <taxon>Pristionchus</taxon>
    </lineage>
</organism>
<evidence type="ECO:0000256" key="3">
    <source>
        <dbReference type="PROSITE-ProRule" id="PRU00175"/>
    </source>
</evidence>
<dbReference type="EMBL" id="BTSY01000177">
    <property type="protein sequence ID" value="GMT37563.1"/>
    <property type="molecule type" value="Genomic_DNA"/>
</dbReference>
<evidence type="ECO:0000313" key="7">
    <source>
        <dbReference type="Proteomes" id="UP001432322"/>
    </source>
</evidence>
<dbReference type="InterPro" id="IPR013083">
    <property type="entry name" value="Znf_RING/FYVE/PHD"/>
</dbReference>
<feature type="region of interest" description="Disordered" evidence="4">
    <location>
        <begin position="42"/>
        <end position="112"/>
    </location>
</feature>
<keyword evidence="2" id="KW-0862">Zinc</keyword>